<evidence type="ECO:0000256" key="1">
    <source>
        <dbReference type="SAM" id="MobiDB-lite"/>
    </source>
</evidence>
<evidence type="ECO:0000313" key="4">
    <source>
        <dbReference type="EMBL" id="PVD27496.1"/>
    </source>
</evidence>
<comment type="caution">
    <text evidence="4">The sequence shown here is derived from an EMBL/GenBank/DDBJ whole genome shotgun (WGS) entry which is preliminary data.</text>
</comment>
<name>A0A2T7P249_POMCA</name>
<evidence type="ECO:0000256" key="2">
    <source>
        <dbReference type="SAM" id="Phobius"/>
    </source>
</evidence>
<sequence length="379" mass="41761">MAPQGQKGHLINLWLVWMVCLQSDVTTGEDGVIILPRILSLSVSLVLDAETVSPLDVTLVHQVTCTYHGTSLSYLRLLEAQHSASIVTYNNNSEKCLRSSKFSDCLSMSEYTSVKAVISDVEAGRGRVLTCVAEILQDQTYVNETLGNVTITGPATTSRWVETTPSTHTLTTGAVEARPTDVTRDNHGNQTTPVTSNCVDPGQRDTRVTSPLSVSVLTAVIVGLMLLAGLALLLALMLRREKRRSHSLLYRMPMDLPLHNSRLPVNANSYLPSPRACSVVNGNQTPPAPRLLARRRHLAVRRHSLPTDHDDVYLTPRTPECCPLTSDHYTECRSEEVRSWGTEEESRTNLPERCSNDLDDNNPYSSVLDCIGEQGEKFG</sequence>
<evidence type="ECO:0008006" key="6">
    <source>
        <dbReference type="Google" id="ProtNLM"/>
    </source>
</evidence>
<feature type="signal peptide" evidence="3">
    <location>
        <begin position="1"/>
        <end position="28"/>
    </location>
</feature>
<dbReference type="Proteomes" id="UP000245119">
    <property type="component" value="Linkage Group LG7"/>
</dbReference>
<feature type="chain" id="PRO_5015489335" description="ZP domain-containing protein" evidence="3">
    <location>
        <begin position="29"/>
        <end position="379"/>
    </location>
</feature>
<keyword evidence="5" id="KW-1185">Reference proteome</keyword>
<evidence type="ECO:0000313" key="5">
    <source>
        <dbReference type="Proteomes" id="UP000245119"/>
    </source>
</evidence>
<feature type="region of interest" description="Disordered" evidence="1">
    <location>
        <begin position="180"/>
        <end position="203"/>
    </location>
</feature>
<proteinExistence type="predicted"/>
<gene>
    <name evidence="4" type="ORF">C0Q70_12657</name>
</gene>
<keyword evidence="2" id="KW-1133">Transmembrane helix</keyword>
<protein>
    <recommendedName>
        <fullName evidence="6">ZP domain-containing protein</fullName>
    </recommendedName>
</protein>
<feature type="compositionally biased region" description="Polar residues" evidence="1">
    <location>
        <begin position="188"/>
        <end position="198"/>
    </location>
</feature>
<dbReference type="AlphaFoldDB" id="A0A2T7P249"/>
<reference evidence="4 5" key="1">
    <citation type="submission" date="2018-04" db="EMBL/GenBank/DDBJ databases">
        <title>The genome of golden apple snail Pomacea canaliculata provides insight into stress tolerance and invasive adaptation.</title>
        <authorList>
            <person name="Liu C."/>
            <person name="Liu B."/>
            <person name="Ren Y."/>
            <person name="Zhang Y."/>
            <person name="Wang H."/>
            <person name="Li S."/>
            <person name="Jiang F."/>
            <person name="Yin L."/>
            <person name="Zhang G."/>
            <person name="Qian W."/>
            <person name="Fan W."/>
        </authorList>
    </citation>
    <scope>NUCLEOTIDE SEQUENCE [LARGE SCALE GENOMIC DNA]</scope>
    <source>
        <strain evidence="4">SZHN2017</strain>
        <tissue evidence="4">Muscle</tissue>
    </source>
</reference>
<dbReference type="EMBL" id="PZQS01000007">
    <property type="protein sequence ID" value="PVD27496.1"/>
    <property type="molecule type" value="Genomic_DNA"/>
</dbReference>
<evidence type="ECO:0000256" key="3">
    <source>
        <dbReference type="SAM" id="SignalP"/>
    </source>
</evidence>
<feature type="transmembrane region" description="Helical" evidence="2">
    <location>
        <begin position="214"/>
        <end position="238"/>
    </location>
</feature>
<organism evidence="4 5">
    <name type="scientific">Pomacea canaliculata</name>
    <name type="common">Golden apple snail</name>
    <dbReference type="NCBI Taxonomy" id="400727"/>
    <lineage>
        <taxon>Eukaryota</taxon>
        <taxon>Metazoa</taxon>
        <taxon>Spiralia</taxon>
        <taxon>Lophotrochozoa</taxon>
        <taxon>Mollusca</taxon>
        <taxon>Gastropoda</taxon>
        <taxon>Caenogastropoda</taxon>
        <taxon>Architaenioglossa</taxon>
        <taxon>Ampullarioidea</taxon>
        <taxon>Ampullariidae</taxon>
        <taxon>Pomacea</taxon>
    </lineage>
</organism>
<keyword evidence="2" id="KW-0472">Membrane</keyword>
<keyword evidence="2" id="KW-0812">Transmembrane</keyword>
<keyword evidence="3" id="KW-0732">Signal</keyword>
<accession>A0A2T7P249</accession>